<protein>
    <submittedName>
        <fullName evidence="3">Ankyrin repeat protein 3</fullName>
    </submittedName>
</protein>
<keyword evidence="1" id="KW-0175">Coiled coil</keyword>
<dbReference type="AlphaFoldDB" id="A8BKT4"/>
<feature type="coiled-coil region" evidence="1">
    <location>
        <begin position="456"/>
        <end position="554"/>
    </location>
</feature>
<dbReference type="EMBL" id="AACB03000005">
    <property type="protein sequence ID" value="KAE8301632.1"/>
    <property type="molecule type" value="Genomic_DNA"/>
</dbReference>
<name>A8BKT4_GIAIC</name>
<dbReference type="Pfam" id="PF00023">
    <property type="entry name" value="Ank"/>
    <property type="match status" value="1"/>
</dbReference>
<evidence type="ECO:0000256" key="1">
    <source>
        <dbReference type="SAM" id="Coils"/>
    </source>
</evidence>
<feature type="region of interest" description="Disordered" evidence="2">
    <location>
        <begin position="192"/>
        <end position="227"/>
    </location>
</feature>
<dbReference type="PROSITE" id="PS50297">
    <property type="entry name" value="ANK_REP_REGION"/>
    <property type="match status" value="1"/>
</dbReference>
<dbReference type="RefSeq" id="XP_001706342.1">
    <property type="nucleotide sequence ID" value="XM_001706290.1"/>
</dbReference>
<dbReference type="SUPFAM" id="SSF48403">
    <property type="entry name" value="Ankyrin repeat"/>
    <property type="match status" value="1"/>
</dbReference>
<dbReference type="GeneID" id="5699226"/>
<dbReference type="PANTHER" id="PTHR24184">
    <property type="entry name" value="SI:CH211-189E2.2"/>
    <property type="match status" value="1"/>
</dbReference>
<proteinExistence type="predicted"/>
<dbReference type="Gene3D" id="1.25.40.20">
    <property type="entry name" value="Ankyrin repeat-containing domain"/>
    <property type="match status" value="2"/>
</dbReference>
<dbReference type="PANTHER" id="PTHR24184:SF11">
    <property type="entry name" value="ANKYRIN REPEAT AND SOCS BOX CONTAINING 3"/>
    <property type="match status" value="1"/>
</dbReference>
<comment type="caution">
    <text evidence="3">The sequence shown here is derived from an EMBL/GenBank/DDBJ whole genome shotgun (WGS) entry which is preliminary data.</text>
</comment>
<organism evidence="3 4">
    <name type="scientific">Giardia intestinalis (strain ATCC 50803 / WB clone C6)</name>
    <name type="common">Giardia lamblia</name>
    <dbReference type="NCBI Taxonomy" id="184922"/>
    <lineage>
        <taxon>Eukaryota</taxon>
        <taxon>Metamonada</taxon>
        <taxon>Diplomonadida</taxon>
        <taxon>Hexamitidae</taxon>
        <taxon>Giardiinae</taxon>
        <taxon>Giardia</taxon>
    </lineage>
</organism>
<dbReference type="OMA" id="HIAYTPK"/>
<evidence type="ECO:0000313" key="4">
    <source>
        <dbReference type="Proteomes" id="UP000001548"/>
    </source>
</evidence>
<dbReference type="KEGG" id="gla:GL50803_00113603"/>
<dbReference type="SMART" id="SM00248">
    <property type="entry name" value="ANK"/>
    <property type="match status" value="5"/>
</dbReference>
<feature type="coiled-coil region" evidence="1">
    <location>
        <begin position="661"/>
        <end position="695"/>
    </location>
</feature>
<feature type="compositionally biased region" description="Polar residues" evidence="2">
    <location>
        <begin position="192"/>
        <end position="213"/>
    </location>
</feature>
<keyword evidence="4" id="KW-1185">Reference proteome</keyword>
<dbReference type="VEuPathDB" id="GiardiaDB:GL50803_113603"/>
<feature type="coiled-coil region" evidence="1">
    <location>
        <begin position="318"/>
        <end position="373"/>
    </location>
</feature>
<dbReference type="HOGENOM" id="CLU_316045_0_0_1"/>
<dbReference type="Pfam" id="PF12796">
    <property type="entry name" value="Ank_2"/>
    <property type="match status" value="1"/>
</dbReference>
<dbReference type="InterPro" id="IPR002110">
    <property type="entry name" value="Ankyrin_rpt"/>
</dbReference>
<evidence type="ECO:0000313" key="3">
    <source>
        <dbReference type="EMBL" id="KAE8301632.1"/>
    </source>
</evidence>
<sequence length="924" mass="103420">MADSSSQWFDAVHNRDYELIRDLIGHCACTRNIHGQTALMVAAIADDEKIVNLLLPHEAGQLDPQNRTALMLATLASSPGSAQLLAQKEKGILLPDGRNAMMMAAGYGAHAVVLALLPFFSYETDREGNTALDHAAIGGHLEVVKILVQHLDFSVKDISRARKHASKNSFTHVEDFLTLALDERYGAKNTVTTMTPYTPGRSQSLNRGFSSEYRSTQSHSHQASSSYRSPLTTFNKVNAPCFNTADVSSTYSLQELIQEREDQIIRQNELIDQLTSKISQKDAEIAHWQDIMSKVNASAAQYELEEEEAATCNPEEDVNVLKATIEVKNTNIQRLQSKLDEEAFQHRLMRAEHVELQDKHERLIMRIRKLQDELFQRDSSGINIGNVLYLQEKIDQLESELADARFILGNIVDENKFLAEDAHLQGNETVEDILRLEVKLLKHKYIQQHLKHGAAIKKVQDMCERLHGKFNEKEREVQKERTALRNEKMSNDRTMLLNEIDEKDAKIRRLEASLATARQCSSSMADTLSSGGDLSTLLAEIDRLKQTITAKDEQMLSLLKQLEDRNNLQIVTEVFDIDKNQQDEVLITQLKEDLNSARATIAQLRADAHKNKVHNSSMQLTETTRHIAYTPKQSSSPQYSPVRLAQQESKGISPQRSGKTHQELMALLVEKDQRIAELQKELEDRTIELTSERENTYVQATTIARKLSDATDSPKDTIQVSHSDLISFKNLIYTQQQQLSTKEAEIVTLKNANRRLLNELSHERAEALSRIKTKVSALEFENRDLQHDVSLARDTASSCMRELQRNTKQPSSINPDYALSPSLPFHLTSPTQMMSHLKEDSAPAESVKSMTPYAPVSMPTGLTASEVPICSDDAPSYGTPGSDDILGMSRWSSDSLPVHTTKPANALGVITTTAGINGGSSGKM</sequence>
<feature type="compositionally biased region" description="Low complexity" evidence="2">
    <location>
        <begin position="214"/>
        <end position="227"/>
    </location>
</feature>
<dbReference type="InterPro" id="IPR036770">
    <property type="entry name" value="Ankyrin_rpt-contain_sf"/>
</dbReference>
<reference evidence="3 4" key="1">
    <citation type="journal article" date="2007" name="Science">
        <title>Genomic minimalism in the early diverging intestinal parasite Giardia lamblia.</title>
        <authorList>
            <person name="Morrison H.G."/>
            <person name="McArthur A.G."/>
            <person name="Gillin F.D."/>
            <person name="Aley S.B."/>
            <person name="Adam R.D."/>
            <person name="Olsen G.J."/>
            <person name="Best A.A."/>
            <person name="Cande W.Z."/>
            <person name="Chen F."/>
            <person name="Cipriano M.J."/>
            <person name="Davids B.J."/>
            <person name="Dawson S.C."/>
            <person name="Elmendorf H.G."/>
            <person name="Hehl A.B."/>
            <person name="Holder M.E."/>
            <person name="Huse S.M."/>
            <person name="Kim U.U."/>
            <person name="Lasek-Nesselquist E."/>
            <person name="Manning G."/>
            <person name="Nigam A."/>
            <person name="Nixon J.E."/>
            <person name="Palm D."/>
            <person name="Passamaneck N.E."/>
            <person name="Prabhu A."/>
            <person name="Reich C.I."/>
            <person name="Reiner D.S."/>
            <person name="Samuelson J."/>
            <person name="Svard S.G."/>
            <person name="Sogin M.L."/>
        </authorList>
    </citation>
    <scope>NUCLEOTIDE SEQUENCE [LARGE SCALE GENOMIC DNA]</scope>
    <source>
        <strain evidence="3 4">WB C6</strain>
    </source>
</reference>
<evidence type="ECO:0000256" key="2">
    <source>
        <dbReference type="SAM" id="MobiDB-lite"/>
    </source>
</evidence>
<feature type="coiled-coil region" evidence="1">
    <location>
        <begin position="739"/>
        <end position="766"/>
    </location>
</feature>
<dbReference type="PROSITE" id="PS50088">
    <property type="entry name" value="ANK_REPEAT"/>
    <property type="match status" value="1"/>
</dbReference>
<accession>A8BKT4</accession>
<dbReference type="Proteomes" id="UP000001548">
    <property type="component" value="Unassembled WGS sequence"/>
</dbReference>
<gene>
    <name evidence="3" type="ORF">GL50803_00113603</name>
</gene>